<proteinExistence type="predicted"/>
<gene>
    <name evidence="1" type="ORF">HHS34_011110</name>
</gene>
<organism evidence="1 2">
    <name type="scientific">Acidithiobacillus montserratensis</name>
    <dbReference type="NCBI Taxonomy" id="2729135"/>
    <lineage>
        <taxon>Bacteria</taxon>
        <taxon>Pseudomonadati</taxon>
        <taxon>Pseudomonadota</taxon>
        <taxon>Acidithiobacillia</taxon>
        <taxon>Acidithiobacillales</taxon>
        <taxon>Acidithiobacillaceae</taxon>
        <taxon>Acidithiobacillus</taxon>
    </lineage>
</organism>
<evidence type="ECO:0000313" key="1">
    <source>
        <dbReference type="EMBL" id="XRI72986.1"/>
    </source>
</evidence>
<reference evidence="1 2" key="1">
    <citation type="journal article" date="2021" name="ISME J.">
        <title>Genomic evolution of the class Acidithiobacillia: deep-branching Proteobacteria living in extreme acidic conditions.</title>
        <authorList>
            <person name="Moya-Beltran A."/>
            <person name="Beard S."/>
            <person name="Rojas-Villalobos C."/>
            <person name="Issotta F."/>
            <person name="Gallardo Y."/>
            <person name="Ulloa R."/>
            <person name="Giaveno A."/>
            <person name="Degli Esposti M."/>
            <person name="Johnson D.B."/>
            <person name="Quatrini R."/>
        </authorList>
    </citation>
    <scope>NUCLEOTIDE SEQUENCE [LARGE SCALE GENOMIC DNA]</scope>
    <source>
        <strain evidence="1 2">GG1-14</strain>
    </source>
</reference>
<keyword evidence="2" id="KW-1185">Reference proteome</keyword>
<dbReference type="EMBL" id="CP127526">
    <property type="protein sequence ID" value="XRI72986.1"/>
    <property type="molecule type" value="Genomic_DNA"/>
</dbReference>
<protein>
    <submittedName>
        <fullName evidence="1">Cytosine permease</fullName>
    </submittedName>
</protein>
<evidence type="ECO:0000313" key="2">
    <source>
        <dbReference type="Proteomes" id="UP001195965"/>
    </source>
</evidence>
<sequence>MNKTTNAVAGETESHKVETLGVAPVPDSARTMRPGMLFLIWALASASATTPVIGLLLNGIGLRNFVWIVILALFIGLIPAVLMAHMGRQVPVISMIMARRTFGIGGATVLALMYTIVGAGWFGLNTDVGGKILETLFPGYGILWYILLGALQIFLVFFGMELLEKFYKYTALIFIMCYMILAYYLFTQHPFSMPIASEPVHWGKDIDLVLSFSLLAWAYDFPTVTRFCSPTQESENIFRQAIYAFAPATGVMTAVLLMGILGLIALQMTGDWNIALLGKDLPFWGEVSAIGVILAIAHTNAMNLYPAVTKLLAVVNTANKPGHLMQPVIVVILGVFATFLAIVGILNYIEGFLSLLGSFLFPFTFILIIDWFYYRRYTENISLFYQPARRWQENISWPAPWAISMLIFGILLAQIKIHIFSYIFYYIPWQVSSALITGAIYYMGLNILEHRQRQRGLA</sequence>
<dbReference type="Proteomes" id="UP001195965">
    <property type="component" value="Chromosome"/>
</dbReference>
<name>A0ACD5HEL8_9PROT</name>
<accession>A0ACD5HEL8</accession>